<dbReference type="SMART" id="SM00472">
    <property type="entry name" value="MIR"/>
    <property type="match status" value="3"/>
</dbReference>
<evidence type="ECO:0000313" key="6">
    <source>
        <dbReference type="Proteomes" id="UP000252519"/>
    </source>
</evidence>
<keyword evidence="1" id="KW-0732">Signal</keyword>
<feature type="transmembrane region" description="Helical" evidence="3">
    <location>
        <begin position="34"/>
        <end position="53"/>
    </location>
</feature>
<dbReference type="SUPFAM" id="SSF82109">
    <property type="entry name" value="MIR domain"/>
    <property type="match status" value="1"/>
</dbReference>
<dbReference type="PROSITE" id="PS50919">
    <property type="entry name" value="MIR"/>
    <property type="match status" value="2"/>
</dbReference>
<dbReference type="CDD" id="cd23293">
    <property type="entry name" value="beta-trefoil_MIR_SDF2_meta"/>
    <property type="match status" value="1"/>
</dbReference>
<dbReference type="Pfam" id="PF02815">
    <property type="entry name" value="MIR"/>
    <property type="match status" value="1"/>
</dbReference>
<evidence type="ECO:0000256" key="2">
    <source>
        <dbReference type="ARBA" id="ARBA00022737"/>
    </source>
</evidence>
<dbReference type="PANTHER" id="PTHR46809:SF2">
    <property type="entry name" value="GH21273P"/>
    <property type="match status" value="1"/>
</dbReference>
<sequence>MKSSTGAAVVNSRLQPFKPPMTLTPTGRFSQDLMMSWFVVLVISSCAVIGFCYDDEVTCGTVLKLMNINEGSRLHSHEVKYGSGSGQQSVTAVQASDDVNSHWQIFPALKESCKRGEPIKCGDKIRLKHLTTGCFLHTHHFHAPLSKHYQEVSCFGNDAQSDTGDNWQVVCDTEEWLETEPVKFKHVDTGVYLALSGQQFGRPIHGQREVVGTDGLTSGGKWKAAEGVFMKRNKE</sequence>
<feature type="domain" description="MIR" evidence="4">
    <location>
        <begin position="116"/>
        <end position="172"/>
    </location>
</feature>
<dbReference type="STRING" id="29170.A0A368H7J9"/>
<accession>A0A368H7J9</accession>
<dbReference type="InterPro" id="IPR016093">
    <property type="entry name" value="MIR_motif"/>
</dbReference>
<gene>
    <name evidence="5" type="ORF">ANCCAN_02462</name>
</gene>
<feature type="domain" description="MIR" evidence="4">
    <location>
        <begin position="54"/>
        <end position="108"/>
    </location>
</feature>
<organism evidence="5 6">
    <name type="scientific">Ancylostoma caninum</name>
    <name type="common">Dog hookworm</name>
    <dbReference type="NCBI Taxonomy" id="29170"/>
    <lineage>
        <taxon>Eukaryota</taxon>
        <taxon>Metazoa</taxon>
        <taxon>Ecdysozoa</taxon>
        <taxon>Nematoda</taxon>
        <taxon>Chromadorea</taxon>
        <taxon>Rhabditida</taxon>
        <taxon>Rhabditina</taxon>
        <taxon>Rhabditomorpha</taxon>
        <taxon>Strongyloidea</taxon>
        <taxon>Ancylostomatidae</taxon>
        <taxon>Ancylostomatinae</taxon>
        <taxon>Ancylostoma</taxon>
    </lineage>
</organism>
<reference evidence="5 6" key="1">
    <citation type="submission" date="2014-10" db="EMBL/GenBank/DDBJ databases">
        <title>Draft genome of the hookworm Ancylostoma caninum.</title>
        <authorList>
            <person name="Mitreva M."/>
        </authorList>
    </citation>
    <scope>NUCLEOTIDE SEQUENCE [LARGE SCALE GENOMIC DNA]</scope>
    <source>
        <strain evidence="5 6">Baltimore</strain>
    </source>
</reference>
<keyword evidence="3" id="KW-0812">Transmembrane</keyword>
<dbReference type="Gene3D" id="2.80.10.50">
    <property type="match status" value="1"/>
</dbReference>
<protein>
    <submittedName>
        <fullName evidence="5">MIR domain protein</fullName>
    </submittedName>
</protein>
<evidence type="ECO:0000313" key="5">
    <source>
        <dbReference type="EMBL" id="RCN51310.1"/>
    </source>
</evidence>
<dbReference type="EMBL" id="JOJR01000014">
    <property type="protein sequence ID" value="RCN51310.1"/>
    <property type="molecule type" value="Genomic_DNA"/>
</dbReference>
<name>A0A368H7J9_ANCCA</name>
<keyword evidence="2" id="KW-0677">Repeat</keyword>
<keyword evidence="6" id="KW-1185">Reference proteome</keyword>
<comment type="caution">
    <text evidence="5">The sequence shown here is derived from an EMBL/GenBank/DDBJ whole genome shotgun (WGS) entry which is preliminary data.</text>
</comment>
<dbReference type="Proteomes" id="UP000252519">
    <property type="component" value="Unassembled WGS sequence"/>
</dbReference>
<dbReference type="InterPro" id="IPR036300">
    <property type="entry name" value="MIR_dom_sf"/>
</dbReference>
<evidence type="ECO:0000256" key="1">
    <source>
        <dbReference type="ARBA" id="ARBA00022729"/>
    </source>
</evidence>
<dbReference type="AlphaFoldDB" id="A0A368H7J9"/>
<keyword evidence="3" id="KW-0472">Membrane</keyword>
<keyword evidence="3" id="KW-1133">Transmembrane helix</keyword>
<evidence type="ECO:0000256" key="3">
    <source>
        <dbReference type="SAM" id="Phobius"/>
    </source>
</evidence>
<dbReference type="OrthoDB" id="5588846at2759"/>
<proteinExistence type="predicted"/>
<dbReference type="PANTHER" id="PTHR46809">
    <property type="entry name" value="STROMAL CELL-DERIVED FACTOR 2-LIKE PROTEIN"/>
    <property type="match status" value="1"/>
</dbReference>
<evidence type="ECO:0000259" key="4">
    <source>
        <dbReference type="PROSITE" id="PS50919"/>
    </source>
</evidence>